<feature type="region of interest" description="Disordered" evidence="5">
    <location>
        <begin position="205"/>
        <end position="228"/>
    </location>
</feature>
<proteinExistence type="inferred from homology"/>
<dbReference type="Proteomes" id="UP001176517">
    <property type="component" value="Unassembled WGS sequence"/>
</dbReference>
<dbReference type="AlphaFoldDB" id="A0AAN6GNE9"/>
<comment type="caution">
    <text evidence="6">The sequence shown here is derived from an EMBL/GenBank/DDBJ whole genome shotgun (WGS) entry which is preliminary data.</text>
</comment>
<keyword evidence="7" id="KW-1185">Reference proteome</keyword>
<evidence type="ECO:0000256" key="2">
    <source>
        <dbReference type="ARBA" id="ARBA00008466"/>
    </source>
</evidence>
<dbReference type="GO" id="GO:0006597">
    <property type="term" value="P:spermine biosynthetic process"/>
    <property type="evidence" value="ECO:0007669"/>
    <property type="project" value="TreeGrafter"/>
</dbReference>
<dbReference type="InterPro" id="IPR016067">
    <property type="entry name" value="S-AdoMet_deCO2ase_core"/>
</dbReference>
<dbReference type="InterPro" id="IPR048283">
    <property type="entry name" value="AdoMetDC-like"/>
</dbReference>
<name>A0AAN6GNE9_9BASI</name>
<feature type="region of interest" description="Disordered" evidence="5">
    <location>
        <begin position="268"/>
        <end position="349"/>
    </location>
</feature>
<comment type="similarity">
    <text evidence="2">Belongs to the eukaryotic AdoMetDC family.</text>
</comment>
<dbReference type="Pfam" id="PF01536">
    <property type="entry name" value="SAM_decarbox"/>
    <property type="match status" value="1"/>
</dbReference>
<keyword evidence="4" id="KW-0620">Polyamine biosynthesis</keyword>
<dbReference type="EMBL" id="JAPDMZ010000419">
    <property type="protein sequence ID" value="KAK0542970.1"/>
    <property type="molecule type" value="Genomic_DNA"/>
</dbReference>
<evidence type="ECO:0000256" key="4">
    <source>
        <dbReference type="ARBA" id="ARBA00023115"/>
    </source>
</evidence>
<keyword evidence="3" id="KW-0745">Spermidine biosynthesis</keyword>
<dbReference type="GO" id="GO:0008295">
    <property type="term" value="P:spermidine biosynthetic process"/>
    <property type="evidence" value="ECO:0007669"/>
    <property type="project" value="UniProtKB-KW"/>
</dbReference>
<evidence type="ECO:0000256" key="5">
    <source>
        <dbReference type="SAM" id="MobiDB-lite"/>
    </source>
</evidence>
<gene>
    <name evidence="6" type="primary">SPE2</name>
    <name evidence="6" type="ORF">OC846_006573</name>
</gene>
<dbReference type="InterPro" id="IPR018166">
    <property type="entry name" value="S-AdoMet_deCO2ase_CS"/>
</dbReference>
<keyword evidence="6" id="KW-0456">Lyase</keyword>
<evidence type="ECO:0000313" key="6">
    <source>
        <dbReference type="EMBL" id="KAK0542970.1"/>
    </source>
</evidence>
<organism evidence="6 7">
    <name type="scientific">Tilletia horrida</name>
    <dbReference type="NCBI Taxonomy" id="155126"/>
    <lineage>
        <taxon>Eukaryota</taxon>
        <taxon>Fungi</taxon>
        <taxon>Dikarya</taxon>
        <taxon>Basidiomycota</taxon>
        <taxon>Ustilaginomycotina</taxon>
        <taxon>Exobasidiomycetes</taxon>
        <taxon>Tilletiales</taxon>
        <taxon>Tilletiaceae</taxon>
        <taxon>Tilletia</taxon>
    </lineage>
</organism>
<reference evidence="6" key="1">
    <citation type="journal article" date="2023" name="PhytoFront">
        <title>Draft Genome Resources of Seven Strains of Tilletia horrida, Causal Agent of Kernel Smut of Rice.</title>
        <authorList>
            <person name="Khanal S."/>
            <person name="Antony Babu S."/>
            <person name="Zhou X.G."/>
        </authorList>
    </citation>
    <scope>NUCLEOTIDE SEQUENCE</scope>
    <source>
        <strain evidence="6">TX6</strain>
    </source>
</reference>
<dbReference type="PANTHER" id="PTHR11570:SF0">
    <property type="entry name" value="S-ADENOSYLMETHIONINE DECARBOXYLASE PROENZYME"/>
    <property type="match status" value="1"/>
</dbReference>
<sequence>MVTAVAACNGPPADPSGPFEGPEKLLELWFQPASLPSSTASLRSVDRDRWQTILNTVSCTILSVLRSDECDAYLLSESSMFVFDHKLILKTCGTTTLLLGLEHILHLAHGILGGGSSIVNGDDASLQSSSAAAPHARLGARLVDRIFYSRKSFMFPDRQKGPHRDWMLEVALLDDFFSDGAAYTVGKMNGDHWLLYMASQAGSSSSSSNNSSPLASSSSASHAQQQLPPSIAQHLHSDNNEDQTLEILMTHLHPSATRAFYYPPLDEQAAAAAQEEDAEKKLQPNGTHPATISATNTFQQATLKGGAASPDEPLEDDEDADPGSLHQHPNGSVGHAVNGAPEQAEQDKGHSLGALTSSSIGLAALFTGAPHQIDAFAFEPCGYSANALISASSPSAKVKHTSGYWTVHVTPEPECSYASFETNVRFLAGSAADAAGTAGTADQAATPHNLTSLIKRVIGIFQPGKMSITLFLSSASATEDSAAVPDRADTHALINGNGPTKPAAAAATAETNAMALDALVLKGYRRTDRILYEFEGYDLTFVTFERVGLVRPSKR</sequence>
<evidence type="ECO:0000256" key="3">
    <source>
        <dbReference type="ARBA" id="ARBA00023066"/>
    </source>
</evidence>
<comment type="pathway">
    <text evidence="1">Amine and polyamine biosynthesis; S-adenosylmethioninamine biosynthesis; S-adenosylmethioninamine from S-adenosyl-L-methionine: step 1/1.</text>
</comment>
<dbReference type="Gene3D" id="3.60.90.10">
    <property type="entry name" value="S-adenosylmethionine decarboxylase"/>
    <property type="match status" value="2"/>
</dbReference>
<protein>
    <submittedName>
        <fullName evidence="6">Spermidine resistance protein</fullName>
        <ecNumber evidence="6">4.1.1.50</ecNumber>
    </submittedName>
</protein>
<accession>A0AAN6GNE9</accession>
<dbReference type="SUPFAM" id="SSF56276">
    <property type="entry name" value="S-adenosylmethionine decarboxylase"/>
    <property type="match status" value="1"/>
</dbReference>
<dbReference type="PANTHER" id="PTHR11570">
    <property type="entry name" value="S-ADENOSYLMETHIONINE DECARBOXYLASE"/>
    <property type="match status" value="1"/>
</dbReference>
<dbReference type="EC" id="4.1.1.50" evidence="6"/>
<dbReference type="GO" id="GO:0005829">
    <property type="term" value="C:cytosol"/>
    <property type="evidence" value="ECO:0007669"/>
    <property type="project" value="TreeGrafter"/>
</dbReference>
<evidence type="ECO:0000256" key="1">
    <source>
        <dbReference type="ARBA" id="ARBA00004911"/>
    </source>
</evidence>
<dbReference type="PROSITE" id="PS01336">
    <property type="entry name" value="ADOMETDC"/>
    <property type="match status" value="1"/>
</dbReference>
<feature type="compositionally biased region" description="Acidic residues" evidence="5">
    <location>
        <begin position="312"/>
        <end position="321"/>
    </location>
</feature>
<evidence type="ECO:0000313" key="7">
    <source>
        <dbReference type="Proteomes" id="UP001176517"/>
    </source>
</evidence>
<dbReference type="GO" id="GO:0004014">
    <property type="term" value="F:adenosylmethionine decarboxylase activity"/>
    <property type="evidence" value="ECO:0007669"/>
    <property type="project" value="UniProtKB-EC"/>
</dbReference>
<feature type="compositionally biased region" description="Polar residues" evidence="5">
    <location>
        <begin position="284"/>
        <end position="302"/>
    </location>
</feature>